<feature type="compositionally biased region" description="Basic residues" evidence="1">
    <location>
        <begin position="169"/>
        <end position="186"/>
    </location>
</feature>
<evidence type="ECO:0000256" key="1">
    <source>
        <dbReference type="SAM" id="MobiDB-lite"/>
    </source>
</evidence>
<dbReference type="GO" id="GO:0042162">
    <property type="term" value="F:telomeric DNA binding"/>
    <property type="evidence" value="ECO:0007669"/>
    <property type="project" value="TreeGrafter"/>
</dbReference>
<sequence>MSFGPRDAATVSESKINRQREGLRDPDSSRSDRAGVAEGNAALKAPASCNEGKYNDELCQSHVASEYSVSDASDDSMNSNKSEYTPPESPGPEPPPVEVTKIAELSLEDNVRSTAPSIACEQNPKTSHGNSVKRPASEDLSRDHDGQSSGSKAMCASRISGPQSPSKRSPPRRRSPRKSPSRSRRSEKHDDGANMPGRLPSLHETKQSRQDSGYISRKTTMLQTWEAASKEKSNPVQPKLAATAVTRKQPNHVPTMTIPIPKQTTIITVPQKARWPGLILQPDSSTISEDQLTAEIKGIYAGLVIVEAKCINIDKAQASDLSMVLDASQWQALIALHRTLLYEHHDFMMATQHPSATPALRALPVKYSMPARMWKHGIHAFLEVLRHRRPDSQDYMMSFIYLAYQMTTLLYETIPIFLDTWIECLGDLARYRMAIEEDREPHAQWGAVAASWYLKASDRHPQVGRLYHHLAILERPSLRKVACYGKSLTCVVPFANANDSLRTLYGPLAQQSHLTQSPRILAEACFCKLHAVIFLAKDDRTIRDASVEALGFLQQPKTFSWRDCGSSLAVANISPLLMFGAATNPLRMAFDVAIRNRLQRSETPTQTNATSFDSIVGPINSNTDETRRQLSWSKDLLLASVHTAMQCPPGTAAFSKDSMAFRDTIAFVGVMMCFLSSLSWLYGEMAVEAGSSVPLPLRMEDVAWPLVATYLNRLARLYPITINIIQCAQQGVWPEKAGVAKPLPEDWMIRGLVWTFWEFCPGWFILDEDEEWPRSMDAAGAEARAMRPLYYGLRIVFQTSYLAYEAKGRGFWTDMKMPTPTSLELDVTSSVKTEAPLRALDRSTTTFAGSPSLEGDFVHVRRPSKPSQAATARTYASVAKASPKVSKNNNTKKRQTYDDVKVFDSEASDYEVAEA</sequence>
<evidence type="ECO:0000313" key="2">
    <source>
        <dbReference type="EMBL" id="KAK3676092.1"/>
    </source>
</evidence>
<name>A0AAE1C353_9PEZI</name>
<dbReference type="InterPro" id="IPR011990">
    <property type="entry name" value="TPR-like_helical_dom_sf"/>
</dbReference>
<dbReference type="EMBL" id="JAUTXT010000011">
    <property type="protein sequence ID" value="KAK3676092.1"/>
    <property type="molecule type" value="Genomic_DNA"/>
</dbReference>
<dbReference type="SUPFAM" id="SSF48452">
    <property type="entry name" value="TPR-like"/>
    <property type="match status" value="1"/>
</dbReference>
<dbReference type="PANTHER" id="PTHR15696:SF0">
    <property type="entry name" value="TELOMERASE-BINDING PROTEIN EST1A"/>
    <property type="match status" value="1"/>
</dbReference>
<dbReference type="Proteomes" id="UP001274830">
    <property type="component" value="Unassembled WGS sequence"/>
</dbReference>
<dbReference type="GO" id="GO:0000184">
    <property type="term" value="P:nuclear-transcribed mRNA catabolic process, nonsense-mediated decay"/>
    <property type="evidence" value="ECO:0007669"/>
    <property type="project" value="TreeGrafter"/>
</dbReference>
<gene>
    <name evidence="2" type="ORF">LTR78_003842</name>
</gene>
<accession>A0AAE1C353</accession>
<evidence type="ECO:0008006" key="4">
    <source>
        <dbReference type="Google" id="ProtNLM"/>
    </source>
</evidence>
<feature type="compositionally biased region" description="Basic and acidic residues" evidence="1">
    <location>
        <begin position="15"/>
        <end position="35"/>
    </location>
</feature>
<proteinExistence type="predicted"/>
<comment type="caution">
    <text evidence="2">The sequence shown here is derived from an EMBL/GenBank/DDBJ whole genome shotgun (WGS) entry which is preliminary data.</text>
</comment>
<feature type="compositionally biased region" description="Pro residues" evidence="1">
    <location>
        <begin position="87"/>
        <end position="97"/>
    </location>
</feature>
<protein>
    <recommendedName>
        <fullName evidence="4">DNA/RNA-binding domain-containing protein</fullName>
    </recommendedName>
</protein>
<evidence type="ECO:0000313" key="3">
    <source>
        <dbReference type="Proteomes" id="UP001274830"/>
    </source>
</evidence>
<dbReference type="Gene3D" id="1.25.40.10">
    <property type="entry name" value="Tetratricopeptide repeat domain"/>
    <property type="match status" value="1"/>
</dbReference>
<dbReference type="GO" id="GO:0070034">
    <property type="term" value="F:telomerase RNA binding"/>
    <property type="evidence" value="ECO:0007669"/>
    <property type="project" value="TreeGrafter"/>
</dbReference>
<dbReference type="AlphaFoldDB" id="A0AAE1C353"/>
<dbReference type="FunFam" id="1.25.40.10:FF:000202">
    <property type="entry name" value="Unplaced genomic scaffold supercont1.7, whole genome shotgun sequence"/>
    <property type="match status" value="1"/>
</dbReference>
<dbReference type="InterPro" id="IPR045153">
    <property type="entry name" value="Est1/Ebs1-like"/>
</dbReference>
<dbReference type="GO" id="GO:0005697">
    <property type="term" value="C:telomerase holoenzyme complex"/>
    <property type="evidence" value="ECO:0007669"/>
    <property type="project" value="TreeGrafter"/>
</dbReference>
<feature type="compositionally biased region" description="Basic and acidic residues" evidence="1">
    <location>
        <begin position="135"/>
        <end position="146"/>
    </location>
</feature>
<keyword evidence="3" id="KW-1185">Reference proteome</keyword>
<feature type="region of interest" description="Disordered" evidence="1">
    <location>
        <begin position="863"/>
        <end position="898"/>
    </location>
</feature>
<feature type="region of interest" description="Disordered" evidence="1">
    <location>
        <begin position="601"/>
        <end position="620"/>
    </location>
</feature>
<reference evidence="2" key="1">
    <citation type="submission" date="2023-07" db="EMBL/GenBank/DDBJ databases">
        <title>Black Yeasts Isolated from many extreme environments.</title>
        <authorList>
            <person name="Coleine C."/>
            <person name="Stajich J.E."/>
            <person name="Selbmann L."/>
        </authorList>
    </citation>
    <scope>NUCLEOTIDE SEQUENCE</scope>
    <source>
        <strain evidence="2">CCFEE 5485</strain>
    </source>
</reference>
<dbReference type="PANTHER" id="PTHR15696">
    <property type="entry name" value="SMG-7 SUPPRESSOR WITH MORPHOLOGICAL EFFECT ON GENITALIA PROTEIN 7"/>
    <property type="match status" value="1"/>
</dbReference>
<feature type="compositionally biased region" description="Polar residues" evidence="1">
    <location>
        <begin position="67"/>
        <end position="83"/>
    </location>
</feature>
<organism evidence="2 3">
    <name type="scientific">Recurvomyces mirabilis</name>
    <dbReference type="NCBI Taxonomy" id="574656"/>
    <lineage>
        <taxon>Eukaryota</taxon>
        <taxon>Fungi</taxon>
        <taxon>Dikarya</taxon>
        <taxon>Ascomycota</taxon>
        <taxon>Pezizomycotina</taxon>
        <taxon>Dothideomycetes</taxon>
        <taxon>Dothideomycetidae</taxon>
        <taxon>Mycosphaerellales</taxon>
        <taxon>Teratosphaeriaceae</taxon>
        <taxon>Recurvomyces</taxon>
    </lineage>
</organism>
<feature type="region of interest" description="Disordered" evidence="1">
    <location>
        <begin position="65"/>
        <end position="216"/>
    </location>
</feature>
<feature type="region of interest" description="Disordered" evidence="1">
    <location>
        <begin position="1"/>
        <end position="53"/>
    </location>
</feature>